<dbReference type="EMBL" id="VXIV02000773">
    <property type="protein sequence ID" value="KAF6036139.1"/>
    <property type="molecule type" value="Genomic_DNA"/>
</dbReference>
<evidence type="ECO:0000313" key="3">
    <source>
        <dbReference type="Proteomes" id="UP000593567"/>
    </source>
</evidence>
<comment type="caution">
    <text evidence="2">The sequence shown here is derived from an EMBL/GenBank/DDBJ whole genome shotgun (WGS) entry which is preliminary data.</text>
</comment>
<accession>A0A7J7KBY9</accession>
<keyword evidence="1" id="KW-1133">Transmembrane helix</keyword>
<keyword evidence="1" id="KW-0472">Membrane</keyword>
<name>A0A7J7KBY9_BUGNE</name>
<evidence type="ECO:0000313" key="2">
    <source>
        <dbReference type="EMBL" id="KAF6036139.1"/>
    </source>
</evidence>
<dbReference type="Proteomes" id="UP000593567">
    <property type="component" value="Unassembled WGS sequence"/>
</dbReference>
<keyword evidence="3" id="KW-1185">Reference proteome</keyword>
<keyword evidence="1" id="KW-0812">Transmembrane</keyword>
<dbReference type="AlphaFoldDB" id="A0A7J7KBY9"/>
<feature type="transmembrane region" description="Helical" evidence="1">
    <location>
        <begin position="90"/>
        <end position="107"/>
    </location>
</feature>
<organism evidence="2 3">
    <name type="scientific">Bugula neritina</name>
    <name type="common">Brown bryozoan</name>
    <name type="synonym">Sertularia neritina</name>
    <dbReference type="NCBI Taxonomy" id="10212"/>
    <lineage>
        <taxon>Eukaryota</taxon>
        <taxon>Metazoa</taxon>
        <taxon>Spiralia</taxon>
        <taxon>Lophotrochozoa</taxon>
        <taxon>Bryozoa</taxon>
        <taxon>Gymnolaemata</taxon>
        <taxon>Cheilostomatida</taxon>
        <taxon>Flustrina</taxon>
        <taxon>Buguloidea</taxon>
        <taxon>Bugulidae</taxon>
        <taxon>Bugula</taxon>
    </lineage>
</organism>
<protein>
    <submittedName>
        <fullName evidence="2">Uncharacterized protein</fullName>
    </submittedName>
</protein>
<reference evidence="2" key="1">
    <citation type="submission" date="2020-06" db="EMBL/GenBank/DDBJ databases">
        <title>Draft genome of Bugula neritina, a colonial animal packing powerful symbionts and potential medicines.</title>
        <authorList>
            <person name="Rayko M."/>
        </authorList>
    </citation>
    <scope>NUCLEOTIDE SEQUENCE [LARGE SCALE GENOMIC DNA]</scope>
    <source>
        <strain evidence="2">Kwan_BN1</strain>
    </source>
</reference>
<sequence length="116" mass="13515">MCDIKSCNKSHVCGIKYIHVCHPLKAMKWCRIKIANKVCAGNSNRISSIITFQGFLSTTKFCRWLRRHRPVYRLLPHTANSLGANEIYKYSYAFGMYMAVMYALPWVPSLLQWQTH</sequence>
<proteinExistence type="predicted"/>
<evidence type="ECO:0000256" key="1">
    <source>
        <dbReference type="SAM" id="Phobius"/>
    </source>
</evidence>
<gene>
    <name evidence="2" type="ORF">EB796_005567</name>
</gene>